<evidence type="ECO:0000313" key="10">
    <source>
        <dbReference type="Proteomes" id="UP000002774"/>
    </source>
</evidence>
<dbReference type="SUPFAM" id="SSF56601">
    <property type="entry name" value="beta-lactamase/transpeptidase-like"/>
    <property type="match status" value="1"/>
</dbReference>
<dbReference type="OrthoDB" id="9762883at2"/>
<dbReference type="Pfam" id="PF00905">
    <property type="entry name" value="Transpeptidase"/>
    <property type="match status" value="1"/>
</dbReference>
<protein>
    <recommendedName>
        <fullName evidence="3">beta-lactamase</fullName>
        <ecNumber evidence="3">3.5.2.6</ecNumber>
    </recommendedName>
</protein>
<dbReference type="STRING" id="714943.Mucpa_6343"/>
<dbReference type="PANTHER" id="PTHR30627:SF6">
    <property type="entry name" value="BETA-LACTAMASE YBXI-RELATED"/>
    <property type="match status" value="1"/>
</dbReference>
<reference evidence="9" key="1">
    <citation type="submission" date="2011-09" db="EMBL/GenBank/DDBJ databases">
        <title>The permanent draft genome of Mucilaginibacter paludis DSM 18603.</title>
        <authorList>
            <consortium name="US DOE Joint Genome Institute (JGI-PGF)"/>
            <person name="Lucas S."/>
            <person name="Han J."/>
            <person name="Lapidus A."/>
            <person name="Bruce D."/>
            <person name="Goodwin L."/>
            <person name="Pitluck S."/>
            <person name="Peters L."/>
            <person name="Kyrpides N."/>
            <person name="Mavromatis K."/>
            <person name="Ivanova N."/>
            <person name="Mikhailova N."/>
            <person name="Held B."/>
            <person name="Detter J.C."/>
            <person name="Tapia R."/>
            <person name="Han C."/>
            <person name="Land M."/>
            <person name="Hauser L."/>
            <person name="Markowitz V."/>
            <person name="Cheng J.-F."/>
            <person name="Hugenholtz P."/>
            <person name="Woyke T."/>
            <person name="Wu D."/>
            <person name="Tindall B."/>
            <person name="Brambilla E."/>
            <person name="Klenk H.-P."/>
            <person name="Eisen J.A."/>
        </authorList>
    </citation>
    <scope>NUCLEOTIDE SEQUENCE [LARGE SCALE GENOMIC DNA]</scope>
    <source>
        <strain evidence="9">DSM 18603</strain>
    </source>
</reference>
<comment type="catalytic activity">
    <reaction evidence="1">
        <text>a beta-lactam + H2O = a substituted beta-amino acid</text>
        <dbReference type="Rhea" id="RHEA:20401"/>
        <dbReference type="ChEBI" id="CHEBI:15377"/>
        <dbReference type="ChEBI" id="CHEBI:35627"/>
        <dbReference type="ChEBI" id="CHEBI:140347"/>
        <dbReference type="EC" id="3.5.2.6"/>
    </reaction>
</comment>
<evidence type="ECO:0000256" key="1">
    <source>
        <dbReference type="ARBA" id="ARBA00001526"/>
    </source>
</evidence>
<dbReference type="GO" id="GO:0005886">
    <property type="term" value="C:plasma membrane"/>
    <property type="evidence" value="ECO:0007669"/>
    <property type="project" value="TreeGrafter"/>
</dbReference>
<accession>H1Y5X7</accession>
<evidence type="ECO:0000256" key="7">
    <source>
        <dbReference type="SAM" id="SignalP"/>
    </source>
</evidence>
<dbReference type="GO" id="GO:0071555">
    <property type="term" value="P:cell wall organization"/>
    <property type="evidence" value="ECO:0007669"/>
    <property type="project" value="TreeGrafter"/>
</dbReference>
<evidence type="ECO:0000313" key="9">
    <source>
        <dbReference type="EMBL" id="EHQ30399.1"/>
    </source>
</evidence>
<dbReference type="RefSeq" id="WP_008512098.1">
    <property type="nucleotide sequence ID" value="NZ_CM001403.1"/>
</dbReference>
<evidence type="ECO:0000256" key="2">
    <source>
        <dbReference type="ARBA" id="ARBA00007898"/>
    </source>
</evidence>
<dbReference type="EMBL" id="CM001403">
    <property type="protein sequence ID" value="EHQ30399.1"/>
    <property type="molecule type" value="Genomic_DNA"/>
</dbReference>
<name>H1Y5X7_9SPHI</name>
<keyword evidence="10" id="KW-1185">Reference proteome</keyword>
<evidence type="ECO:0000259" key="8">
    <source>
        <dbReference type="Pfam" id="PF00905"/>
    </source>
</evidence>
<keyword evidence="6" id="KW-0046">Antibiotic resistance</keyword>
<comment type="similarity">
    <text evidence="2">Belongs to the class-D beta-lactamase family.</text>
</comment>
<evidence type="ECO:0000256" key="4">
    <source>
        <dbReference type="ARBA" id="ARBA00022729"/>
    </source>
</evidence>
<dbReference type="Gene3D" id="3.40.710.10">
    <property type="entry name" value="DD-peptidase/beta-lactamase superfamily"/>
    <property type="match status" value="1"/>
</dbReference>
<feature type="signal peptide" evidence="7">
    <location>
        <begin position="1"/>
        <end position="20"/>
    </location>
</feature>
<proteinExistence type="inferred from homology"/>
<dbReference type="GO" id="GO:0008800">
    <property type="term" value="F:beta-lactamase activity"/>
    <property type="evidence" value="ECO:0007669"/>
    <property type="project" value="UniProtKB-EC"/>
</dbReference>
<dbReference type="PANTHER" id="PTHR30627">
    <property type="entry name" value="PEPTIDOGLYCAN D,D-TRANSPEPTIDASE"/>
    <property type="match status" value="1"/>
</dbReference>
<dbReference type="Proteomes" id="UP000002774">
    <property type="component" value="Chromosome"/>
</dbReference>
<evidence type="ECO:0000256" key="6">
    <source>
        <dbReference type="ARBA" id="ARBA00023251"/>
    </source>
</evidence>
<dbReference type="GO" id="GO:0008658">
    <property type="term" value="F:penicillin binding"/>
    <property type="evidence" value="ECO:0007669"/>
    <property type="project" value="InterPro"/>
</dbReference>
<dbReference type="HOGENOM" id="CLU_035412_3_0_10"/>
<feature type="chain" id="PRO_5003558338" description="beta-lactamase" evidence="7">
    <location>
        <begin position="21"/>
        <end position="264"/>
    </location>
</feature>
<evidence type="ECO:0000256" key="3">
    <source>
        <dbReference type="ARBA" id="ARBA00012865"/>
    </source>
</evidence>
<keyword evidence="4 7" id="KW-0732">Signal</keyword>
<organism evidence="9 10">
    <name type="scientific">Mucilaginibacter paludis DSM 18603</name>
    <dbReference type="NCBI Taxonomy" id="714943"/>
    <lineage>
        <taxon>Bacteria</taxon>
        <taxon>Pseudomonadati</taxon>
        <taxon>Bacteroidota</taxon>
        <taxon>Sphingobacteriia</taxon>
        <taxon>Sphingobacteriales</taxon>
        <taxon>Sphingobacteriaceae</taxon>
        <taxon>Mucilaginibacter</taxon>
    </lineage>
</organism>
<dbReference type="EC" id="3.5.2.6" evidence="3"/>
<keyword evidence="5" id="KW-0378">Hydrolase</keyword>
<dbReference type="InterPro" id="IPR012338">
    <property type="entry name" value="Beta-lactam/transpept-like"/>
</dbReference>
<gene>
    <name evidence="9" type="ORF">Mucpa_6343</name>
</gene>
<dbReference type="InterPro" id="IPR050515">
    <property type="entry name" value="Beta-lactam/transpept"/>
</dbReference>
<dbReference type="eggNOG" id="COG2602">
    <property type="taxonomic scope" value="Bacteria"/>
</dbReference>
<dbReference type="InterPro" id="IPR001460">
    <property type="entry name" value="PCN-bd_Tpept"/>
</dbReference>
<sequence>MHRCLLFCALFFPLSLKAQASLQQPFKECRINGSTTIYNYKTKKWLLSDSADAQVATLPASTFKVINILIALETGTIKDENEIIKWPGSTDTTLYGYRPEIYHDITVKEAFRVSAGWAFIEMAKKIDRKKYQYYLDACDYGNHNLAEKGADFWNFGVFAISPKNQVEFLIKVYEEKLPFSKRNIAILKNVMVTDTAPDYVIRSKTGWTKTNNEDLGWWVGYVQRKDNVYFFATRLIKPRSEVNANFGNCRKEITRNILRQIKAL</sequence>
<dbReference type="AlphaFoldDB" id="H1Y5X7"/>
<dbReference type="GO" id="GO:0046677">
    <property type="term" value="P:response to antibiotic"/>
    <property type="evidence" value="ECO:0007669"/>
    <property type="project" value="UniProtKB-KW"/>
</dbReference>
<feature type="domain" description="Penicillin-binding protein transpeptidase" evidence="8">
    <location>
        <begin position="37"/>
        <end position="258"/>
    </location>
</feature>
<evidence type="ECO:0000256" key="5">
    <source>
        <dbReference type="ARBA" id="ARBA00022801"/>
    </source>
</evidence>